<dbReference type="Proteomes" id="UP000030011">
    <property type="component" value="Unassembled WGS sequence"/>
</dbReference>
<comment type="caution">
    <text evidence="3">The sequence shown here is derived from an EMBL/GenBank/DDBJ whole genome shotgun (WGS) entry which is preliminary data.</text>
</comment>
<gene>
    <name evidence="3" type="ORF">N803_06710</name>
</gene>
<name>A0A0A0JNV0_9MICO</name>
<dbReference type="STRING" id="1385521.N803_06710"/>
<protein>
    <submittedName>
        <fullName evidence="3">Membrane protein</fullName>
    </submittedName>
</protein>
<keyword evidence="2" id="KW-1133">Transmembrane helix</keyword>
<evidence type="ECO:0000256" key="2">
    <source>
        <dbReference type="SAM" id="Phobius"/>
    </source>
</evidence>
<accession>A0A0A0JNV0</accession>
<organism evidence="3 4">
    <name type="scientific">Knoellia subterranea KCTC 19937</name>
    <dbReference type="NCBI Taxonomy" id="1385521"/>
    <lineage>
        <taxon>Bacteria</taxon>
        <taxon>Bacillati</taxon>
        <taxon>Actinomycetota</taxon>
        <taxon>Actinomycetes</taxon>
        <taxon>Micrococcales</taxon>
        <taxon>Intrasporangiaceae</taxon>
        <taxon>Knoellia</taxon>
    </lineage>
</organism>
<evidence type="ECO:0000256" key="1">
    <source>
        <dbReference type="SAM" id="MobiDB-lite"/>
    </source>
</evidence>
<keyword evidence="4" id="KW-1185">Reference proteome</keyword>
<dbReference type="eggNOG" id="ENOG502ZA9M">
    <property type="taxonomic scope" value="Bacteria"/>
</dbReference>
<feature type="transmembrane region" description="Helical" evidence="2">
    <location>
        <begin position="68"/>
        <end position="87"/>
    </location>
</feature>
<reference evidence="3 4" key="1">
    <citation type="submission" date="2013-08" db="EMBL/GenBank/DDBJ databases">
        <title>The genome sequence of Knoellia subterranea.</title>
        <authorList>
            <person name="Zhu W."/>
            <person name="Wang G."/>
        </authorList>
    </citation>
    <scope>NUCLEOTIDE SEQUENCE [LARGE SCALE GENOMIC DNA]</scope>
    <source>
        <strain evidence="3 4">KCTC 19937</strain>
    </source>
</reference>
<dbReference type="EMBL" id="AVPK01000002">
    <property type="protein sequence ID" value="KGN38429.1"/>
    <property type="molecule type" value="Genomic_DNA"/>
</dbReference>
<feature type="compositionally biased region" description="Basic and acidic residues" evidence="1">
    <location>
        <begin position="240"/>
        <end position="252"/>
    </location>
</feature>
<dbReference type="Pfam" id="PF13829">
    <property type="entry name" value="DUF4191"/>
    <property type="match status" value="1"/>
</dbReference>
<dbReference type="AlphaFoldDB" id="A0A0A0JNV0"/>
<dbReference type="InterPro" id="IPR025445">
    <property type="entry name" value="DUF4191"/>
</dbReference>
<keyword evidence="2" id="KW-0472">Membrane</keyword>
<feature type="region of interest" description="Disordered" evidence="1">
    <location>
        <begin position="229"/>
        <end position="252"/>
    </location>
</feature>
<feature type="transmembrane region" description="Helical" evidence="2">
    <location>
        <begin position="40"/>
        <end position="62"/>
    </location>
</feature>
<sequence length="252" mass="27334">MNRRRSTHPVAKETTEEKKPGRFAEIRQGYRAIKQLDPKIGWIMLAAALVTFAVIVGIGFALGGLWRWYLILIAIPAALLAAVFVMNRRGNKAMYGMLEGQAGAAGAALQSMGRRGWYASTEPVAVDANRASKPSDLSGSAMVFRALGRPGVVLIGEGPKQRALKLLKAEEKKINRVAPGVPVHLWVVGDADDEVKVSKISSKLTRMRPVLTKDETSVVNKRLKSLGGLRTGVPAGMDPTRARVDRKAMRGK</sequence>
<keyword evidence="2" id="KW-0812">Transmembrane</keyword>
<evidence type="ECO:0000313" key="4">
    <source>
        <dbReference type="Proteomes" id="UP000030011"/>
    </source>
</evidence>
<evidence type="ECO:0000313" key="3">
    <source>
        <dbReference type="EMBL" id="KGN38429.1"/>
    </source>
</evidence>
<proteinExistence type="predicted"/>